<name>A0ABD1KQE9_9TELE</name>
<comment type="caution">
    <text evidence="6">The sequence shown here is derived from an EMBL/GenBank/DDBJ whole genome shotgun (WGS) entry which is preliminary data.</text>
</comment>
<dbReference type="InterPro" id="IPR037277">
    <property type="entry name" value="Granulin_sf"/>
</dbReference>
<feature type="domain" description="Granulins" evidence="5">
    <location>
        <begin position="231"/>
        <end position="244"/>
    </location>
</feature>
<proteinExistence type="inferred from homology"/>
<feature type="domain" description="Granulins" evidence="5">
    <location>
        <begin position="627"/>
        <end position="640"/>
    </location>
</feature>
<feature type="domain" description="Granulins" evidence="5">
    <location>
        <begin position="315"/>
        <end position="328"/>
    </location>
</feature>
<dbReference type="GO" id="GO:0005576">
    <property type="term" value="C:extracellular region"/>
    <property type="evidence" value="ECO:0007669"/>
    <property type="project" value="UniProtKB-SubCell"/>
</dbReference>
<dbReference type="InterPro" id="IPR039036">
    <property type="entry name" value="Granulin_fam"/>
</dbReference>
<feature type="domain" description="Granulins" evidence="5">
    <location>
        <begin position="393"/>
        <end position="406"/>
    </location>
</feature>
<accession>A0ABD1KQE9</accession>
<feature type="domain" description="Granulins" evidence="5">
    <location>
        <begin position="783"/>
        <end position="796"/>
    </location>
</feature>
<evidence type="ECO:0000256" key="1">
    <source>
        <dbReference type="ARBA" id="ARBA00004613"/>
    </source>
</evidence>
<feature type="domain" description="Granulins" evidence="5">
    <location>
        <begin position="1038"/>
        <end position="1051"/>
    </location>
</feature>
<feature type="domain" description="Granulins" evidence="5">
    <location>
        <begin position="167"/>
        <end position="180"/>
    </location>
</feature>
<dbReference type="PANTHER" id="PTHR12274:SF8">
    <property type="entry name" value="GRANULIN-A ISOFORM X1"/>
    <property type="match status" value="1"/>
</dbReference>
<evidence type="ECO:0000259" key="5">
    <source>
        <dbReference type="PROSITE" id="PS00799"/>
    </source>
</evidence>
<evidence type="ECO:0000313" key="7">
    <source>
        <dbReference type="Proteomes" id="UP001591681"/>
    </source>
</evidence>
<dbReference type="AlphaFoldDB" id="A0ABD1KQE9"/>
<evidence type="ECO:0000256" key="3">
    <source>
        <dbReference type="ARBA" id="ARBA00022525"/>
    </source>
</evidence>
<evidence type="ECO:0000313" key="6">
    <source>
        <dbReference type="EMBL" id="KAL2101370.1"/>
    </source>
</evidence>
<evidence type="ECO:0000256" key="2">
    <source>
        <dbReference type="ARBA" id="ARBA00010093"/>
    </source>
</evidence>
<feature type="domain" description="Granulins" evidence="5">
    <location>
        <begin position="869"/>
        <end position="882"/>
    </location>
</feature>
<dbReference type="SUPFAM" id="SSF57277">
    <property type="entry name" value="Granulin repeat"/>
    <property type="match status" value="11"/>
</dbReference>
<dbReference type="SMART" id="SM00289">
    <property type="entry name" value="WR1"/>
    <property type="match status" value="10"/>
</dbReference>
<comment type="subcellular location">
    <subcellularLocation>
        <location evidence="1">Secreted</location>
    </subcellularLocation>
</comment>
<dbReference type="EMBL" id="JBHFQA010000003">
    <property type="protein sequence ID" value="KAL2101370.1"/>
    <property type="molecule type" value="Genomic_DNA"/>
</dbReference>
<comment type="similarity">
    <text evidence="2">Belongs to the granulin family.</text>
</comment>
<dbReference type="PANTHER" id="PTHR12274">
    <property type="entry name" value="GRANULIN"/>
    <property type="match status" value="1"/>
</dbReference>
<dbReference type="Gene3D" id="2.10.25.160">
    <property type="entry name" value="Granulin"/>
    <property type="match status" value="13"/>
</dbReference>
<keyword evidence="3" id="KW-0964">Secreted</keyword>
<keyword evidence="7" id="KW-1185">Reference proteome</keyword>
<feature type="domain" description="Granulins" evidence="5">
    <location>
        <begin position="705"/>
        <end position="718"/>
    </location>
</feature>
<dbReference type="FunFam" id="2.10.25.160:FF:000001">
    <property type="entry name" value="Granulin precursor"/>
    <property type="match status" value="7"/>
</dbReference>
<dbReference type="Proteomes" id="UP001591681">
    <property type="component" value="Unassembled WGS sequence"/>
</dbReference>
<sequence length="1081" mass="115499">MKTKRKGHRIAYTRRSAQCKTGKMFKQAVILLAMQALVVCTSSLCPDREVCEETHTCCQGPTGEYSCCVHHQGECCNDHLHCCPEHTVCQTEEGKSGCVNATHSLPWTERTPSRQDSLLKSLRVISASPEDKDAVVCPDKSFCPSEFSCVRLPLSYGCCPIAQGIVCADGKHCCPEGLECSTDGKSCIQPQAPVEAVICSDGTSECPQGASCCQSSDGVWGCCPFPKAVCCDDKEHCCPEHSTCDVETSKCISATNQHMPMWAKFPARVRADWENQDRGTDVPCNDTVACQDGSTCCKTTEGEWACCPLPKAVCCEDHVHCCPEGTTCDVAHDTCQSAQGPVPMLTKLPALALPPKPNNVTCDTEHACPDGSTCCKTAEGEWACCPLPEAVCCEDHLHCCPKGTTCDVAHDTCQSAQGPVPMLTKLPALTLPPKPNNVTCDTEHACPDGSTCCKTAEGEWACCPLPEAVCCEDHKHCCPKGTTCDVAHDTCQSAQGPVPMLTKLPALALPPKPNNVTCDTEHACPDGSTCCKTAEGEWACCPLPEAVCCDDHKHCCPKGTTCDVAHDTCQSAQGPVPMLTKLPALALPPKPNNVTCDTEHACPDGSTCCKTAEGEWACCPLPEAVCCDDHKHCCPKGTTCDVAHDTCQSAQGPVPMLTKLPALALPPKPNNVTCDSEHYCPDGSTCCKTAEGEWACCPLPEAVCCEDHKHCCPKGTTCDEAHDTCQSAQGPVPMLTKLPALALPPKPNNVTCDTEHSCPDGTTCCKNEQGEWACCPLPEAVCCEDHIHCCPHGTTCNVAAGTCDSADGPASMVTKLPATTTYKMPILPDEFSLTSQCDPSTSCPDRNTCCFMKKEKKWGCCPFPNALCCEDGEHCCPHGYQCNMATTTCTKGDVTIPWYNKMSAQSTPSPNQPVAAATCNASSKCSSDSSCCQLSDGKWGCCPLTEAVCCADQAHCCPKGYTCNLEAGSCQRSVYFQAQMLPLIRMTEQEPEKSTPRLAPEDVAGVQCDELTSCQDDETCCRAEEGWGCCPAPHAICCADKKHCCPAGYTCSVGGTCVQSTRFHKDNWQVFFSKKKRALVY</sequence>
<organism evidence="6 7">
    <name type="scientific">Coilia grayii</name>
    <name type="common">Gray's grenadier anchovy</name>
    <dbReference type="NCBI Taxonomy" id="363190"/>
    <lineage>
        <taxon>Eukaryota</taxon>
        <taxon>Metazoa</taxon>
        <taxon>Chordata</taxon>
        <taxon>Craniata</taxon>
        <taxon>Vertebrata</taxon>
        <taxon>Euteleostomi</taxon>
        <taxon>Actinopterygii</taxon>
        <taxon>Neopterygii</taxon>
        <taxon>Teleostei</taxon>
        <taxon>Clupei</taxon>
        <taxon>Clupeiformes</taxon>
        <taxon>Clupeoidei</taxon>
        <taxon>Engraulidae</taxon>
        <taxon>Coilinae</taxon>
        <taxon>Coilia</taxon>
    </lineage>
</organism>
<feature type="domain" description="Granulins" evidence="5">
    <location>
        <begin position="76"/>
        <end position="89"/>
    </location>
</feature>
<feature type="domain" description="Granulins" evidence="5">
    <location>
        <begin position="471"/>
        <end position="484"/>
    </location>
</feature>
<dbReference type="SMART" id="SM00277">
    <property type="entry name" value="GRAN"/>
    <property type="match status" value="13"/>
</dbReference>
<protein>
    <recommendedName>
        <fullName evidence="5">Granulins domain-containing protein</fullName>
    </recommendedName>
</protein>
<dbReference type="Pfam" id="PF00396">
    <property type="entry name" value="Granulin"/>
    <property type="match status" value="13"/>
</dbReference>
<dbReference type="InterPro" id="IPR000118">
    <property type="entry name" value="Granulin"/>
</dbReference>
<evidence type="ECO:0000256" key="4">
    <source>
        <dbReference type="ARBA" id="ARBA00023157"/>
    </source>
</evidence>
<feature type="domain" description="Granulins" evidence="5">
    <location>
        <begin position="549"/>
        <end position="562"/>
    </location>
</feature>
<dbReference type="PROSITE" id="PS00799">
    <property type="entry name" value="GRANULINS"/>
    <property type="match status" value="13"/>
</dbReference>
<feature type="domain" description="Granulins" evidence="5">
    <location>
        <begin position="950"/>
        <end position="963"/>
    </location>
</feature>
<gene>
    <name evidence="6" type="ORF">ACEWY4_003131</name>
</gene>
<reference evidence="6 7" key="1">
    <citation type="submission" date="2024-09" db="EMBL/GenBank/DDBJ databases">
        <title>A chromosome-level genome assembly of Gray's grenadier anchovy, Coilia grayii.</title>
        <authorList>
            <person name="Fu Z."/>
        </authorList>
    </citation>
    <scope>NUCLEOTIDE SEQUENCE [LARGE SCALE GENOMIC DNA]</scope>
    <source>
        <strain evidence="6">G4</strain>
        <tissue evidence="6">Muscle</tissue>
    </source>
</reference>
<dbReference type="InterPro" id="IPR006150">
    <property type="entry name" value="Cys_repeat_1"/>
</dbReference>
<keyword evidence="4" id="KW-1015">Disulfide bond</keyword>